<evidence type="ECO:0000313" key="9">
    <source>
        <dbReference type="EMBL" id="KKQ94657.1"/>
    </source>
</evidence>
<keyword evidence="6" id="KW-0066">ATP synthesis</keyword>
<evidence type="ECO:0000256" key="2">
    <source>
        <dbReference type="ARBA" id="ARBA00005712"/>
    </source>
</evidence>
<evidence type="ECO:0000256" key="6">
    <source>
        <dbReference type="ARBA" id="ARBA00023196"/>
    </source>
</evidence>
<feature type="compositionally biased region" description="Basic and acidic residues" evidence="7">
    <location>
        <begin position="7"/>
        <end position="25"/>
    </location>
</feature>
<feature type="region of interest" description="Disordered" evidence="7">
    <location>
        <begin position="1"/>
        <end position="25"/>
    </location>
</feature>
<keyword evidence="4" id="KW-0406">Ion transport</keyword>
<keyword evidence="5" id="KW-0472">Membrane</keyword>
<dbReference type="InterPro" id="IPR036771">
    <property type="entry name" value="ATPsynth_dsu/esu_N"/>
</dbReference>
<comment type="subcellular location">
    <subcellularLocation>
        <location evidence="1">Endomembrane system</location>
        <topology evidence="1">Peripheral membrane protein</topology>
    </subcellularLocation>
</comment>
<sequence length="118" mass="13133">MAEEVEEIKPQEEAEKQNKDTPEFVAKEKQDLAAKEFPETFNLVIVDMDRVTFEGPAKSLIAPGSNGNFAILPGHTPLFAKIDSGKLFIEHKFGTEELQIKGGIAKINQFQVTILVDF</sequence>
<evidence type="ECO:0000256" key="7">
    <source>
        <dbReference type="SAM" id="MobiDB-lite"/>
    </source>
</evidence>
<feature type="domain" description="ATP synthase F1 complex delta/epsilon subunit N-terminal" evidence="8">
    <location>
        <begin position="41"/>
        <end position="117"/>
    </location>
</feature>
<dbReference type="Pfam" id="PF02823">
    <property type="entry name" value="ATP-synt_DE_N"/>
    <property type="match status" value="1"/>
</dbReference>
<protein>
    <submittedName>
        <fullName evidence="9">ATP synthase epsilon chain</fullName>
    </submittedName>
</protein>
<gene>
    <name evidence="9" type="ORF">UT18_C0009G0068</name>
</gene>
<proteinExistence type="inferred from homology"/>
<dbReference type="Proteomes" id="UP000034207">
    <property type="component" value="Unassembled WGS sequence"/>
</dbReference>
<accession>A0A0G0LUG9</accession>
<name>A0A0G0LUG9_UNCC2</name>
<reference evidence="9 10" key="1">
    <citation type="journal article" date="2015" name="Nature">
        <title>rRNA introns, odd ribosomes, and small enigmatic genomes across a large radiation of phyla.</title>
        <authorList>
            <person name="Brown C.T."/>
            <person name="Hug L.A."/>
            <person name="Thomas B.C."/>
            <person name="Sharon I."/>
            <person name="Castelle C.J."/>
            <person name="Singh A."/>
            <person name="Wilkins M.J."/>
            <person name="Williams K.H."/>
            <person name="Banfield J.F."/>
        </authorList>
    </citation>
    <scope>NUCLEOTIDE SEQUENCE [LARGE SCALE GENOMIC DNA]</scope>
</reference>
<evidence type="ECO:0000256" key="1">
    <source>
        <dbReference type="ARBA" id="ARBA00004184"/>
    </source>
</evidence>
<dbReference type="GO" id="GO:0045259">
    <property type="term" value="C:proton-transporting ATP synthase complex"/>
    <property type="evidence" value="ECO:0007669"/>
    <property type="project" value="UniProtKB-KW"/>
</dbReference>
<evidence type="ECO:0000256" key="4">
    <source>
        <dbReference type="ARBA" id="ARBA00023065"/>
    </source>
</evidence>
<evidence type="ECO:0000313" key="10">
    <source>
        <dbReference type="Proteomes" id="UP000034207"/>
    </source>
</evidence>
<comment type="similarity">
    <text evidence="2">Belongs to the ATPase epsilon chain family.</text>
</comment>
<dbReference type="GO" id="GO:0012505">
    <property type="term" value="C:endomembrane system"/>
    <property type="evidence" value="ECO:0007669"/>
    <property type="project" value="UniProtKB-SubCell"/>
</dbReference>
<keyword evidence="3" id="KW-0813">Transport</keyword>
<dbReference type="InterPro" id="IPR020546">
    <property type="entry name" value="ATP_synth_F1_dsu/esu_N"/>
</dbReference>
<dbReference type="AlphaFoldDB" id="A0A0G0LUG9"/>
<dbReference type="InterPro" id="IPR001469">
    <property type="entry name" value="ATP_synth_F1_dsu/esu"/>
</dbReference>
<keyword evidence="6" id="KW-0139">CF(1)</keyword>
<dbReference type="STRING" id="1618345.UT18_C0009G0068"/>
<dbReference type="Gene3D" id="2.60.15.10">
    <property type="entry name" value="F0F1 ATP synthase delta/epsilon subunit, N-terminal"/>
    <property type="match status" value="1"/>
</dbReference>
<dbReference type="SUPFAM" id="SSF51344">
    <property type="entry name" value="Epsilon subunit of F1F0-ATP synthase N-terminal domain"/>
    <property type="match status" value="1"/>
</dbReference>
<dbReference type="CDD" id="cd12152">
    <property type="entry name" value="F1-ATPase_delta"/>
    <property type="match status" value="1"/>
</dbReference>
<evidence type="ECO:0000259" key="8">
    <source>
        <dbReference type="Pfam" id="PF02823"/>
    </source>
</evidence>
<evidence type="ECO:0000256" key="3">
    <source>
        <dbReference type="ARBA" id="ARBA00022448"/>
    </source>
</evidence>
<dbReference type="GO" id="GO:0046933">
    <property type="term" value="F:proton-transporting ATP synthase activity, rotational mechanism"/>
    <property type="evidence" value="ECO:0007669"/>
    <property type="project" value="InterPro"/>
</dbReference>
<organism evidence="9 10">
    <name type="scientific">candidate division CPR2 bacterium GW2011_GWC2_39_10</name>
    <dbReference type="NCBI Taxonomy" id="1618345"/>
    <lineage>
        <taxon>Bacteria</taxon>
        <taxon>Bacteria division CPR2</taxon>
    </lineage>
</organism>
<dbReference type="EMBL" id="LBVV01000009">
    <property type="protein sequence ID" value="KKQ94657.1"/>
    <property type="molecule type" value="Genomic_DNA"/>
</dbReference>
<comment type="caution">
    <text evidence="9">The sequence shown here is derived from an EMBL/GenBank/DDBJ whole genome shotgun (WGS) entry which is preliminary data.</text>
</comment>
<evidence type="ECO:0000256" key="5">
    <source>
        <dbReference type="ARBA" id="ARBA00023136"/>
    </source>
</evidence>